<dbReference type="SUPFAM" id="SSF82866">
    <property type="entry name" value="Multidrug efflux transporter AcrB transmembrane domain"/>
    <property type="match status" value="2"/>
</dbReference>
<dbReference type="InterPro" id="IPR003392">
    <property type="entry name" value="PTHD_SSD"/>
</dbReference>
<dbReference type="PANTHER" id="PTHR10796:SF191">
    <property type="entry name" value="SSD DOMAIN-CONTAINING PROTEIN"/>
    <property type="match status" value="1"/>
</dbReference>
<feature type="transmembrane region" description="Helical" evidence="8">
    <location>
        <begin position="917"/>
        <end position="938"/>
    </location>
</feature>
<feature type="transmembrane region" description="Helical" evidence="8">
    <location>
        <begin position="409"/>
        <end position="431"/>
    </location>
</feature>
<evidence type="ECO:0000256" key="6">
    <source>
        <dbReference type="ARBA" id="ARBA00023136"/>
    </source>
</evidence>
<dbReference type="PANTHER" id="PTHR10796">
    <property type="entry name" value="PATCHED-RELATED"/>
    <property type="match status" value="1"/>
</dbReference>
<evidence type="ECO:0000256" key="2">
    <source>
        <dbReference type="ARBA" id="ARBA00005585"/>
    </source>
</evidence>
<keyword evidence="5 8" id="KW-1133">Transmembrane helix</keyword>
<keyword evidence="4 8" id="KW-0812">Transmembrane</keyword>
<feature type="transmembrane region" description="Helical" evidence="8">
    <location>
        <begin position="950"/>
        <end position="973"/>
    </location>
</feature>
<keyword evidence="11" id="KW-1185">Reference proteome</keyword>
<dbReference type="Pfam" id="PF02460">
    <property type="entry name" value="Patched"/>
    <property type="match status" value="1"/>
</dbReference>
<dbReference type="Proteomes" id="UP001201812">
    <property type="component" value="Unassembled WGS sequence"/>
</dbReference>
<organism evidence="10 11">
    <name type="scientific">Ditylenchus destructor</name>
    <dbReference type="NCBI Taxonomy" id="166010"/>
    <lineage>
        <taxon>Eukaryota</taxon>
        <taxon>Metazoa</taxon>
        <taxon>Ecdysozoa</taxon>
        <taxon>Nematoda</taxon>
        <taxon>Chromadorea</taxon>
        <taxon>Rhabditida</taxon>
        <taxon>Tylenchina</taxon>
        <taxon>Tylenchomorpha</taxon>
        <taxon>Sphaerularioidea</taxon>
        <taxon>Anguinidae</taxon>
        <taxon>Anguininae</taxon>
        <taxon>Ditylenchus</taxon>
    </lineage>
</organism>
<feature type="transmembrane region" description="Helical" evidence="8">
    <location>
        <begin position="848"/>
        <end position="869"/>
    </location>
</feature>
<dbReference type="PROSITE" id="PS50156">
    <property type="entry name" value="SSD"/>
    <property type="match status" value="1"/>
</dbReference>
<evidence type="ECO:0000256" key="8">
    <source>
        <dbReference type="SAM" id="Phobius"/>
    </source>
</evidence>
<dbReference type="GO" id="GO:0006897">
    <property type="term" value="P:endocytosis"/>
    <property type="evidence" value="ECO:0007669"/>
    <property type="project" value="TreeGrafter"/>
</dbReference>
<accession>A0AAD4N1Q4</accession>
<feature type="transmembrane region" description="Helical" evidence="8">
    <location>
        <begin position="336"/>
        <end position="362"/>
    </location>
</feature>
<feature type="transmembrane region" description="Helical" evidence="8">
    <location>
        <begin position="31"/>
        <end position="51"/>
    </location>
</feature>
<evidence type="ECO:0000256" key="1">
    <source>
        <dbReference type="ARBA" id="ARBA00004651"/>
    </source>
</evidence>
<protein>
    <submittedName>
        <fullName evidence="10">Patched family domain-containing protein</fullName>
    </submittedName>
</protein>
<comment type="subcellular location">
    <subcellularLocation>
        <location evidence="1">Cell membrane</location>
        <topology evidence="1">Multi-pass membrane protein</topology>
    </subcellularLocation>
</comment>
<feature type="domain" description="SSD" evidence="9">
    <location>
        <begin position="327"/>
        <end position="462"/>
    </location>
</feature>
<evidence type="ECO:0000313" key="11">
    <source>
        <dbReference type="Proteomes" id="UP001201812"/>
    </source>
</evidence>
<evidence type="ECO:0000256" key="3">
    <source>
        <dbReference type="ARBA" id="ARBA00022475"/>
    </source>
</evidence>
<sequence>MSQHRGRYSTFDVYFISLFFRWGLIVHKLRWILFISPFLLTAFLAFGFVWIRELTTNDPQFVFSPDDAYWRFERGVLSEHWPLDEQRFWPGKSYDYNGYVDVIAAGLPDKELGRPNMLLSRYLNELDRINQYIIYNLTVSVEHEGLSYEVGFTDLCMSYDWKCYLNDHLTMLQPKHKWGTFNADIADFAKSIIETEVKITYPIGWRGTEPIYFGALVGGVHLTDADGHFDYVKAVRLTYNVRDGQVGNVSKVWRKKVAEYLTNKNVRASDVLEFGMYHNESLYEGLKDVADELNPKFALTSTILFIFCVGCSIVLLSDEKKRKLVGIDWVRSKPILGLAALICPMMAVISAFGLLLWLGVIYNEIVNVSPFIVLSVGLDDAFIMTASWHRTNPQLSVARRLAEALAEAAVSITITSVTDMLTFGIGCYTTLPGVRLFCMYTFWGITFTYLYQITYFAAVMAFAGEMEDKGKHALFGIKTLKMEQAETPLKKYLFSGSVCRQEENESKALESEESGLKRRADKQTDKSVRFDDVTLYGSDPKISSEVKSKSLGEKERGSMKGMIKKFLKSMESAQHEWDEKFDSHHCKETFVNRLFREVYGPFLLTTRTQLYILFFYAVYATGAIYGLTQVKEGLNPRNLVRNSFYLADFYELIDETFWEEGLQMQVVVNNAPDLFAPSQRQQIGEMISAFENTPYTMRHNATMIWLDAFEAKLRSDWEEFNITLPETSAQWYQRCQEWLLTAGGRRLWELDMVWERNETNPTDSRVKAFRFQVGLRNYKTPTDHTNSCKLMRDIAEHYRQFNVTTFHEYYPFADQYLELKPALYRNCILALLCMMFVSFVMIPNLAAAFVITAAIVSIDIGVLGYMSLWGINLESVSMITIIMSIGFSVDLSAHITYAFVKSEGTNNEKAIAALETLGWPVFLGAFSTVVGISVLIFVDATIVNIFVKTVLLVITFSLLHGIVFLPLLLIVALPRLDVECCKVINGPKKSEMRKRENSNGENKAYK</sequence>
<gene>
    <name evidence="10" type="ORF">DdX_08158</name>
</gene>
<keyword evidence="7" id="KW-0325">Glycoprotein</keyword>
<name>A0AAD4N1Q4_9BILA</name>
<feature type="transmembrane region" description="Helical" evidence="8">
    <location>
        <begin position="443"/>
        <end position="463"/>
    </location>
</feature>
<dbReference type="GO" id="GO:0005886">
    <property type="term" value="C:plasma membrane"/>
    <property type="evidence" value="ECO:0007669"/>
    <property type="project" value="UniProtKB-SubCell"/>
</dbReference>
<dbReference type="FunFam" id="1.20.1640.10:FF:000013">
    <property type="entry name" value="PaTched Related family"/>
    <property type="match status" value="1"/>
</dbReference>
<feature type="transmembrane region" description="Helical" evidence="8">
    <location>
        <begin position="823"/>
        <end position="842"/>
    </location>
</feature>
<dbReference type="GO" id="GO:0018996">
    <property type="term" value="P:molting cycle, collagen and cuticulin-based cuticle"/>
    <property type="evidence" value="ECO:0007669"/>
    <property type="project" value="TreeGrafter"/>
</dbReference>
<dbReference type="Gene3D" id="1.20.1640.10">
    <property type="entry name" value="Multidrug efflux transporter AcrB transmembrane domain"/>
    <property type="match status" value="2"/>
</dbReference>
<dbReference type="AlphaFoldDB" id="A0AAD4N1Q4"/>
<evidence type="ECO:0000256" key="5">
    <source>
        <dbReference type="ARBA" id="ARBA00022989"/>
    </source>
</evidence>
<proteinExistence type="inferred from homology"/>
<comment type="caution">
    <text evidence="10">The sequence shown here is derived from an EMBL/GenBank/DDBJ whole genome shotgun (WGS) entry which is preliminary data.</text>
</comment>
<feature type="transmembrane region" description="Helical" evidence="8">
    <location>
        <begin position="297"/>
        <end position="316"/>
    </location>
</feature>
<evidence type="ECO:0000256" key="4">
    <source>
        <dbReference type="ARBA" id="ARBA00022692"/>
    </source>
</evidence>
<comment type="similarity">
    <text evidence="2">Belongs to the patched family.</text>
</comment>
<dbReference type="GO" id="GO:0030659">
    <property type="term" value="C:cytoplasmic vesicle membrane"/>
    <property type="evidence" value="ECO:0007669"/>
    <property type="project" value="TreeGrafter"/>
</dbReference>
<reference evidence="10" key="1">
    <citation type="submission" date="2022-01" db="EMBL/GenBank/DDBJ databases">
        <title>Genome Sequence Resource for Two Populations of Ditylenchus destructor, the Migratory Endoparasitic Phytonematode.</title>
        <authorList>
            <person name="Zhang H."/>
            <person name="Lin R."/>
            <person name="Xie B."/>
        </authorList>
    </citation>
    <scope>NUCLEOTIDE SEQUENCE</scope>
    <source>
        <strain evidence="10">BazhouSP</strain>
    </source>
</reference>
<evidence type="ECO:0000259" key="9">
    <source>
        <dbReference type="PROSITE" id="PS50156"/>
    </source>
</evidence>
<dbReference type="InterPro" id="IPR051697">
    <property type="entry name" value="Patched_domain-protein"/>
</dbReference>
<dbReference type="EMBL" id="JAKKPZ010000012">
    <property type="protein sequence ID" value="KAI1714887.1"/>
    <property type="molecule type" value="Genomic_DNA"/>
</dbReference>
<evidence type="ECO:0000313" key="10">
    <source>
        <dbReference type="EMBL" id="KAI1714887.1"/>
    </source>
</evidence>
<keyword evidence="6 8" id="KW-0472">Membrane</keyword>
<feature type="transmembrane region" description="Helical" evidence="8">
    <location>
        <begin position="876"/>
        <end position="897"/>
    </location>
</feature>
<evidence type="ECO:0000256" key="7">
    <source>
        <dbReference type="ARBA" id="ARBA00023180"/>
    </source>
</evidence>
<keyword evidence="3" id="KW-1003">Cell membrane</keyword>
<dbReference type="InterPro" id="IPR000731">
    <property type="entry name" value="SSD"/>
</dbReference>